<evidence type="ECO:0000256" key="5">
    <source>
        <dbReference type="ARBA" id="ARBA00023136"/>
    </source>
</evidence>
<comment type="subcellular location">
    <subcellularLocation>
        <location evidence="6">Cell membrane</location>
        <topology evidence="6">Multi-pass membrane protein</topology>
    </subcellularLocation>
    <subcellularLocation>
        <location evidence="1">Membrane</location>
    </subcellularLocation>
</comment>
<keyword evidence="6" id="KW-1003">Cell membrane</keyword>
<evidence type="ECO:0000313" key="7">
    <source>
        <dbReference type="EMBL" id="PZQ59881.1"/>
    </source>
</evidence>
<keyword evidence="5 6" id="KW-0472">Membrane</keyword>
<dbReference type="PANTHER" id="PTHR23427">
    <property type="entry name" value="SURFEIT LOCUS PROTEIN"/>
    <property type="match status" value="1"/>
</dbReference>
<reference evidence="7 8" key="1">
    <citation type="submission" date="2017-08" db="EMBL/GenBank/DDBJ databases">
        <title>Infants hospitalized years apart are colonized by the same room-sourced microbial strains.</title>
        <authorList>
            <person name="Brooks B."/>
            <person name="Olm M.R."/>
            <person name="Firek B.A."/>
            <person name="Baker R."/>
            <person name="Thomas B.C."/>
            <person name="Morowitz M.J."/>
            <person name="Banfield J.F."/>
        </authorList>
    </citation>
    <scope>NUCLEOTIDE SEQUENCE [LARGE SCALE GENOMIC DNA]</scope>
    <source>
        <strain evidence="7">S2_005_001_R1_22</strain>
    </source>
</reference>
<dbReference type="CDD" id="cd06662">
    <property type="entry name" value="SURF1"/>
    <property type="match status" value="1"/>
</dbReference>
<gene>
    <name evidence="7" type="ORF">DI544_10200</name>
</gene>
<protein>
    <recommendedName>
        <fullName evidence="6">SURF1-like protein</fullName>
    </recommendedName>
</protein>
<dbReference type="InterPro" id="IPR002994">
    <property type="entry name" value="Surf1/Shy1"/>
</dbReference>
<accession>A0A2W5P248</accession>
<evidence type="ECO:0000256" key="1">
    <source>
        <dbReference type="ARBA" id="ARBA00004370"/>
    </source>
</evidence>
<dbReference type="Pfam" id="PF02104">
    <property type="entry name" value="SURF1"/>
    <property type="match status" value="1"/>
</dbReference>
<evidence type="ECO:0000256" key="6">
    <source>
        <dbReference type="RuleBase" id="RU363076"/>
    </source>
</evidence>
<organism evidence="7 8">
    <name type="scientific">Sphingomonas taxi</name>
    <dbReference type="NCBI Taxonomy" id="1549858"/>
    <lineage>
        <taxon>Bacteria</taxon>
        <taxon>Pseudomonadati</taxon>
        <taxon>Pseudomonadota</taxon>
        <taxon>Alphaproteobacteria</taxon>
        <taxon>Sphingomonadales</taxon>
        <taxon>Sphingomonadaceae</taxon>
        <taxon>Sphingomonas</taxon>
    </lineage>
</organism>
<evidence type="ECO:0000313" key="8">
    <source>
        <dbReference type="Proteomes" id="UP000249229"/>
    </source>
</evidence>
<feature type="transmembrane region" description="Helical" evidence="6">
    <location>
        <begin position="202"/>
        <end position="220"/>
    </location>
</feature>
<dbReference type="InterPro" id="IPR045214">
    <property type="entry name" value="Surf1/Surf4"/>
</dbReference>
<keyword evidence="4 6" id="KW-1133">Transmembrane helix</keyword>
<dbReference type="PROSITE" id="PS50895">
    <property type="entry name" value="SURF1"/>
    <property type="match status" value="1"/>
</dbReference>
<dbReference type="Proteomes" id="UP000249229">
    <property type="component" value="Unassembled WGS sequence"/>
</dbReference>
<name>A0A2W5P248_9SPHN</name>
<keyword evidence="3 6" id="KW-0812">Transmembrane</keyword>
<comment type="caution">
    <text evidence="7">The sequence shown here is derived from an EMBL/GenBank/DDBJ whole genome shotgun (WGS) entry which is preliminary data.</text>
</comment>
<dbReference type="EMBL" id="QFQI01000007">
    <property type="protein sequence ID" value="PZQ59881.1"/>
    <property type="molecule type" value="Genomic_DNA"/>
</dbReference>
<dbReference type="PANTHER" id="PTHR23427:SF2">
    <property type="entry name" value="SURFEIT LOCUS PROTEIN 1"/>
    <property type="match status" value="1"/>
</dbReference>
<dbReference type="AlphaFoldDB" id="A0A2W5P248"/>
<evidence type="ECO:0000256" key="3">
    <source>
        <dbReference type="ARBA" id="ARBA00022692"/>
    </source>
</evidence>
<sequence>MRARRRLRFVLAALAALLAVGLAALGVWQIERRAWKLALIARVEARLTAPPVAPPPPSRWAAIGEEDAYTRLRAAGRWRAVPPVFVQAVTDSGPGFWMLSPLDTARGTILVNRGFIPRRDAAAAPRGPAVVTGLLRVTEPDGAFLRDNDPAGDRWYSRDVAAIAHARALGTVAPFFVDAEAVPGVAWPRGGLTVVQFRNNHLVYAVTWFALAGLAAFFAWRIGRGD</sequence>
<dbReference type="GO" id="GO:0005886">
    <property type="term" value="C:plasma membrane"/>
    <property type="evidence" value="ECO:0007669"/>
    <property type="project" value="UniProtKB-SubCell"/>
</dbReference>
<comment type="caution">
    <text evidence="6">Lacks conserved residue(s) required for the propagation of feature annotation.</text>
</comment>
<proteinExistence type="inferred from homology"/>
<evidence type="ECO:0000256" key="2">
    <source>
        <dbReference type="ARBA" id="ARBA00007165"/>
    </source>
</evidence>
<evidence type="ECO:0000256" key="4">
    <source>
        <dbReference type="ARBA" id="ARBA00022989"/>
    </source>
</evidence>
<comment type="similarity">
    <text evidence="2 6">Belongs to the SURF1 family.</text>
</comment>